<evidence type="ECO:0000256" key="6">
    <source>
        <dbReference type="ARBA" id="ARBA00023235"/>
    </source>
</evidence>
<dbReference type="EMBL" id="CP122979">
    <property type="protein sequence ID" value="WGI36544.1"/>
    <property type="molecule type" value="Genomic_DNA"/>
</dbReference>
<evidence type="ECO:0000256" key="4">
    <source>
        <dbReference type="ARBA" id="ARBA00022723"/>
    </source>
</evidence>
<dbReference type="InterPro" id="IPR005845">
    <property type="entry name" value="A-D-PHexomutase_a/b/a-II"/>
</dbReference>
<dbReference type="Pfam" id="PF02878">
    <property type="entry name" value="PGM_PMM_I"/>
    <property type="match status" value="1"/>
</dbReference>
<feature type="domain" description="Alpha-D-phosphohexomutase alpha/beta/alpha" evidence="9">
    <location>
        <begin position="169"/>
        <end position="269"/>
    </location>
</feature>
<sequence>MLEFGTAGIRGILGNKKENLNKKHVYRIIDGYARYLLKYFPNVKKDGIVIGRDNRNMSFIFLKLAAKILAKNYKIKVYSSKIPLATPFISYATKKLRATGAINITASHNPKEYNGIKLYNQTGAQILPNEVKLITPFFKNYHLIKNNLSNKKISFDNKRVINIDYLIDKYVKDVSSILGEYKNDKKIEIAFSPLHGTGSIIMPKIEKMTDIKVHYVKEEMKNSKFFHYAFNPNPEVKSAYDNLIKLMENKNLKYGLVSDPDADRVGLVEKLDNNEFYYFTGNELATIIFNQLVEKQYFKNTSALIYSFVSTNLPAIIAQKNNLNTEIIPTGFKWVGPKIDQYLPKTNNFQAFAFEESYGSLIDYNISYDKDAFQSIIAVIKMLQENSKLSFYQKLQDIYRKYGYVKSKVISINFNTFDKVKLNEYLNNFKSLKFELEIDTIIDYRKGYKDINPENMIQIFFKNKSWVSLRPSGTEPKIKLYIFSINNDEKQAEKILRYLEQTSYDLFK</sequence>
<keyword evidence="6 11" id="KW-0413">Isomerase</keyword>
<comment type="similarity">
    <text evidence="2 7">Belongs to the phosphohexose mutase family.</text>
</comment>
<dbReference type="SUPFAM" id="SSF53738">
    <property type="entry name" value="Phosphoglucomutase, first 3 domains"/>
    <property type="match status" value="3"/>
</dbReference>
<dbReference type="Gene3D" id="3.30.310.50">
    <property type="entry name" value="Alpha-D-phosphohexomutase, C-terminal domain"/>
    <property type="match status" value="1"/>
</dbReference>
<keyword evidence="5 7" id="KW-0460">Magnesium</keyword>
<evidence type="ECO:0000256" key="3">
    <source>
        <dbReference type="ARBA" id="ARBA00022553"/>
    </source>
</evidence>
<comment type="cofactor">
    <cofactor evidence="1">
        <name>Mg(2+)</name>
        <dbReference type="ChEBI" id="CHEBI:18420"/>
    </cofactor>
</comment>
<evidence type="ECO:0000313" key="12">
    <source>
        <dbReference type="Proteomes" id="UP001179842"/>
    </source>
</evidence>
<dbReference type="InterPro" id="IPR005844">
    <property type="entry name" value="A-D-PHexomutase_a/b/a-I"/>
</dbReference>
<feature type="domain" description="Alpha-D-phosphohexomutase alpha/beta/alpha" evidence="10">
    <location>
        <begin position="281"/>
        <end position="402"/>
    </location>
</feature>
<dbReference type="RefSeq" id="WP_280101845.1">
    <property type="nucleotide sequence ID" value="NZ_CP122979.1"/>
</dbReference>
<dbReference type="InterPro" id="IPR016055">
    <property type="entry name" value="A-D-PHexomutase_a/b/a-I/II/III"/>
</dbReference>
<dbReference type="InterPro" id="IPR005846">
    <property type="entry name" value="A-D-PHexomutase_a/b/a-III"/>
</dbReference>
<dbReference type="PANTHER" id="PTHR45745:SF1">
    <property type="entry name" value="PHOSPHOGLUCOMUTASE 2B-RELATED"/>
    <property type="match status" value="1"/>
</dbReference>
<dbReference type="PRINTS" id="PR00509">
    <property type="entry name" value="PGMPMM"/>
</dbReference>
<accession>A0ABY8LTH6</accession>
<feature type="domain" description="Alpha-D-phosphohexomutase alpha/beta/alpha" evidence="8">
    <location>
        <begin position="2"/>
        <end position="140"/>
    </location>
</feature>
<evidence type="ECO:0000259" key="9">
    <source>
        <dbReference type="Pfam" id="PF02879"/>
    </source>
</evidence>
<evidence type="ECO:0000259" key="8">
    <source>
        <dbReference type="Pfam" id="PF02878"/>
    </source>
</evidence>
<dbReference type="InterPro" id="IPR036900">
    <property type="entry name" value="A-D-PHexomutase_C_sf"/>
</dbReference>
<evidence type="ECO:0000259" key="10">
    <source>
        <dbReference type="Pfam" id="PF02880"/>
    </source>
</evidence>
<evidence type="ECO:0000313" key="11">
    <source>
        <dbReference type="EMBL" id="WGI36544.1"/>
    </source>
</evidence>
<evidence type="ECO:0000256" key="1">
    <source>
        <dbReference type="ARBA" id="ARBA00001946"/>
    </source>
</evidence>
<keyword evidence="12" id="KW-1185">Reference proteome</keyword>
<dbReference type="InterPro" id="IPR016066">
    <property type="entry name" value="A-D-PHexomutase_CS"/>
</dbReference>
<dbReference type="Gene3D" id="3.40.120.10">
    <property type="entry name" value="Alpha-D-Glucose-1,6-Bisphosphate, subunit A, domain 3"/>
    <property type="match status" value="3"/>
</dbReference>
<dbReference type="CDD" id="cd05799">
    <property type="entry name" value="PGM2"/>
    <property type="match status" value="1"/>
</dbReference>
<evidence type="ECO:0000256" key="7">
    <source>
        <dbReference type="RuleBase" id="RU004326"/>
    </source>
</evidence>
<reference evidence="11" key="1">
    <citation type="submission" date="2023-04" db="EMBL/GenBank/DDBJ databases">
        <title>Completed genome of Mycoplasma lagogenitalium type strain 12MS.</title>
        <authorList>
            <person name="Spergser J."/>
        </authorList>
    </citation>
    <scope>NUCLEOTIDE SEQUENCE</scope>
    <source>
        <strain evidence="11">12MS</strain>
    </source>
</reference>
<evidence type="ECO:0000256" key="2">
    <source>
        <dbReference type="ARBA" id="ARBA00010231"/>
    </source>
</evidence>
<dbReference type="Pfam" id="PF02879">
    <property type="entry name" value="PGM_PMM_II"/>
    <property type="match status" value="1"/>
</dbReference>
<dbReference type="InterPro" id="IPR005841">
    <property type="entry name" value="Alpha-D-phosphohexomutase_SF"/>
</dbReference>
<evidence type="ECO:0000256" key="5">
    <source>
        <dbReference type="ARBA" id="ARBA00022842"/>
    </source>
</evidence>
<dbReference type="EC" id="5.4.2.-" evidence="11"/>
<organism evidence="11 12">
    <name type="scientific">Mesomycoplasma lagogenitalium</name>
    <dbReference type="NCBI Taxonomy" id="171286"/>
    <lineage>
        <taxon>Bacteria</taxon>
        <taxon>Bacillati</taxon>
        <taxon>Mycoplasmatota</taxon>
        <taxon>Mycoplasmoidales</taxon>
        <taxon>Metamycoplasmataceae</taxon>
        <taxon>Mesomycoplasma</taxon>
    </lineage>
</organism>
<dbReference type="Pfam" id="PF02880">
    <property type="entry name" value="PGM_PMM_III"/>
    <property type="match status" value="1"/>
</dbReference>
<dbReference type="PROSITE" id="PS00710">
    <property type="entry name" value="PGM_PMM"/>
    <property type="match status" value="1"/>
</dbReference>
<proteinExistence type="inferred from homology"/>
<dbReference type="SUPFAM" id="SSF55957">
    <property type="entry name" value="Phosphoglucomutase, C-terminal domain"/>
    <property type="match status" value="1"/>
</dbReference>
<keyword evidence="3" id="KW-0597">Phosphoprotein</keyword>
<dbReference type="PANTHER" id="PTHR45745">
    <property type="entry name" value="PHOSPHOMANNOMUTASE 45A"/>
    <property type="match status" value="1"/>
</dbReference>
<dbReference type="GO" id="GO:0016853">
    <property type="term" value="F:isomerase activity"/>
    <property type="evidence" value="ECO:0007669"/>
    <property type="project" value="UniProtKB-KW"/>
</dbReference>
<name>A0ABY8LTH6_9BACT</name>
<protein>
    <submittedName>
        <fullName evidence="11">Phospho-sugar mutase</fullName>
        <ecNumber evidence="11">5.4.2.-</ecNumber>
    </submittedName>
</protein>
<keyword evidence="4 7" id="KW-0479">Metal-binding</keyword>
<gene>
    <name evidence="11" type="ORF">QEG99_03705</name>
</gene>
<dbReference type="Proteomes" id="UP001179842">
    <property type="component" value="Chromosome"/>
</dbReference>